<dbReference type="Pfam" id="PF08193">
    <property type="entry name" value="INO80_Ies4"/>
    <property type="match status" value="1"/>
</dbReference>
<dbReference type="EMBL" id="KB822718">
    <property type="protein sequence ID" value="ETN42888.1"/>
    <property type="molecule type" value="Genomic_DNA"/>
</dbReference>
<dbReference type="HOGENOM" id="CLU_058488_0_0_1"/>
<dbReference type="STRING" id="1220924.W2S4C7"/>
<dbReference type="Proteomes" id="UP000030752">
    <property type="component" value="Unassembled WGS sequence"/>
</dbReference>
<name>W2S4C7_CYPE1</name>
<protein>
    <recommendedName>
        <fullName evidence="4">INO80 complex subunit 4</fullName>
    </recommendedName>
</protein>
<evidence type="ECO:0008006" key="4">
    <source>
        <dbReference type="Google" id="ProtNLM"/>
    </source>
</evidence>
<reference evidence="2 3" key="1">
    <citation type="submission" date="2013-03" db="EMBL/GenBank/DDBJ databases">
        <title>The Genome Sequence of Phialophora europaea CBS 101466.</title>
        <authorList>
            <consortium name="The Broad Institute Genomics Platform"/>
            <person name="Cuomo C."/>
            <person name="de Hoog S."/>
            <person name="Gorbushina A."/>
            <person name="Walker B."/>
            <person name="Young S.K."/>
            <person name="Zeng Q."/>
            <person name="Gargeya S."/>
            <person name="Fitzgerald M."/>
            <person name="Haas B."/>
            <person name="Abouelleil A."/>
            <person name="Allen A.W."/>
            <person name="Alvarado L."/>
            <person name="Arachchi H.M."/>
            <person name="Berlin A.M."/>
            <person name="Chapman S.B."/>
            <person name="Gainer-Dewar J."/>
            <person name="Goldberg J."/>
            <person name="Griggs A."/>
            <person name="Gujja S."/>
            <person name="Hansen M."/>
            <person name="Howarth C."/>
            <person name="Imamovic A."/>
            <person name="Ireland A."/>
            <person name="Larimer J."/>
            <person name="McCowan C."/>
            <person name="Murphy C."/>
            <person name="Pearson M."/>
            <person name="Poon T.W."/>
            <person name="Priest M."/>
            <person name="Roberts A."/>
            <person name="Saif S."/>
            <person name="Shea T."/>
            <person name="Sisk P."/>
            <person name="Sykes S."/>
            <person name="Wortman J."/>
            <person name="Nusbaum C."/>
            <person name="Birren B."/>
        </authorList>
    </citation>
    <scope>NUCLEOTIDE SEQUENCE [LARGE SCALE GENOMIC DNA]</scope>
    <source>
        <strain evidence="2 3">CBS 101466</strain>
    </source>
</reference>
<feature type="compositionally biased region" description="Basic residues" evidence="1">
    <location>
        <begin position="102"/>
        <end position="112"/>
    </location>
</feature>
<evidence type="ECO:0000313" key="3">
    <source>
        <dbReference type="Proteomes" id="UP000030752"/>
    </source>
</evidence>
<feature type="compositionally biased region" description="Basic and acidic residues" evidence="1">
    <location>
        <begin position="113"/>
        <end position="123"/>
    </location>
</feature>
<dbReference type="PANTHER" id="PTHR28061:SF1">
    <property type="entry name" value="INO80 COMPLEX SUBUNIT 4"/>
    <property type="match status" value="1"/>
</dbReference>
<feature type="region of interest" description="Disordered" evidence="1">
    <location>
        <begin position="189"/>
        <end position="255"/>
    </location>
</feature>
<feature type="compositionally biased region" description="Low complexity" evidence="1">
    <location>
        <begin position="246"/>
        <end position="255"/>
    </location>
</feature>
<dbReference type="InterPro" id="IPR013175">
    <property type="entry name" value="INO80_su_Ies4"/>
</dbReference>
<feature type="compositionally biased region" description="Polar residues" evidence="1">
    <location>
        <begin position="30"/>
        <end position="46"/>
    </location>
</feature>
<feature type="region of interest" description="Disordered" evidence="1">
    <location>
        <begin position="21"/>
        <end position="149"/>
    </location>
</feature>
<dbReference type="InParanoid" id="W2S4C7"/>
<proteinExistence type="predicted"/>
<evidence type="ECO:0000256" key="1">
    <source>
        <dbReference type="SAM" id="MobiDB-lite"/>
    </source>
</evidence>
<dbReference type="RefSeq" id="XP_008714624.1">
    <property type="nucleotide sequence ID" value="XM_008716402.1"/>
</dbReference>
<dbReference type="AlphaFoldDB" id="W2S4C7"/>
<accession>W2S4C7</accession>
<feature type="compositionally biased region" description="Polar residues" evidence="1">
    <location>
        <begin position="54"/>
        <end position="64"/>
    </location>
</feature>
<dbReference type="GeneID" id="19969385"/>
<dbReference type="eggNOG" id="ENOG502SECK">
    <property type="taxonomic scope" value="Eukaryota"/>
</dbReference>
<sequence>MAKKQRVVILRVPKQKLAEIAGIMLPKEASTPSSEAQSPAPITNDNILLKPTDSVDQVSESASTPAPLADGSTPTEPVKKRKGPAPGFKRGLSQTGDSTPKPRGKPGPKKKPRNEDGTIDHNAKPTNGTGPGHKLGPKTNAGAINANLRALDRSGKPCRKWVRRAFAVKSFTGVSWDLPSWKGGEKLLQLNGDDSSEAKDISQLSSSEIKPNNDSDVAMSNTGEAHADPMGMSTPAASSPPPQAPAQPTFIAAQG</sequence>
<dbReference type="GO" id="GO:0031011">
    <property type="term" value="C:Ino80 complex"/>
    <property type="evidence" value="ECO:0007669"/>
    <property type="project" value="InterPro"/>
</dbReference>
<evidence type="ECO:0000313" key="2">
    <source>
        <dbReference type="EMBL" id="ETN42888.1"/>
    </source>
</evidence>
<organism evidence="2 3">
    <name type="scientific">Cyphellophora europaea (strain CBS 101466)</name>
    <name type="common">Phialophora europaea</name>
    <dbReference type="NCBI Taxonomy" id="1220924"/>
    <lineage>
        <taxon>Eukaryota</taxon>
        <taxon>Fungi</taxon>
        <taxon>Dikarya</taxon>
        <taxon>Ascomycota</taxon>
        <taxon>Pezizomycotina</taxon>
        <taxon>Eurotiomycetes</taxon>
        <taxon>Chaetothyriomycetidae</taxon>
        <taxon>Chaetothyriales</taxon>
        <taxon>Cyphellophoraceae</taxon>
        <taxon>Cyphellophora</taxon>
    </lineage>
</organism>
<keyword evidence="3" id="KW-1185">Reference proteome</keyword>
<dbReference type="OrthoDB" id="4093188at2759"/>
<dbReference type="GO" id="GO:0006338">
    <property type="term" value="P:chromatin remodeling"/>
    <property type="evidence" value="ECO:0007669"/>
    <property type="project" value="InterPro"/>
</dbReference>
<dbReference type="PANTHER" id="PTHR28061">
    <property type="entry name" value="INO EIGHTY SUBUNIT 4"/>
    <property type="match status" value="1"/>
</dbReference>
<feature type="compositionally biased region" description="Polar residues" evidence="1">
    <location>
        <begin position="202"/>
        <end position="223"/>
    </location>
</feature>
<gene>
    <name evidence="2" type="ORF">HMPREF1541_02046</name>
</gene>
<dbReference type="VEuPathDB" id="FungiDB:HMPREF1541_02046"/>